<dbReference type="InterPro" id="IPR002192">
    <property type="entry name" value="PPDK_AMP/ATP-bd"/>
</dbReference>
<evidence type="ECO:0008006" key="6">
    <source>
        <dbReference type="Google" id="ProtNLM"/>
    </source>
</evidence>
<reference evidence="4 5" key="1">
    <citation type="submission" date="2017-01" db="EMBL/GenBank/DDBJ databases">
        <title>Whole-Genome Shotgun Sequencing of Two beta-Proteobacterial Species in Search of the Bulgecin Biosynthetic Cluster.</title>
        <authorList>
            <person name="Horsman M.E."/>
            <person name="Marous D.R."/>
            <person name="Li R."/>
            <person name="Oliver R.A."/>
            <person name="Byun B."/>
            <person name="Emrich S.J."/>
            <person name="Boggess B."/>
            <person name="Townsend C.A."/>
            <person name="Mobashery S."/>
        </authorList>
    </citation>
    <scope>NUCLEOTIDE SEQUENCE [LARGE SCALE GENOMIC DNA]</scope>
    <source>
        <strain evidence="4 5">ATCC 31433</strain>
    </source>
</reference>
<dbReference type="Gene3D" id="3.30.1490.20">
    <property type="entry name" value="ATP-grasp fold, A domain"/>
    <property type="match status" value="1"/>
</dbReference>
<dbReference type="GO" id="GO:0005524">
    <property type="term" value="F:ATP binding"/>
    <property type="evidence" value="ECO:0007669"/>
    <property type="project" value="InterPro"/>
</dbReference>
<dbReference type="InterPro" id="IPR008279">
    <property type="entry name" value="PEP-util_enz_mobile_dom"/>
</dbReference>
<accession>A0A2A4EMP4</accession>
<dbReference type="InterPro" id="IPR051549">
    <property type="entry name" value="PEP_Utilizing_Enz"/>
</dbReference>
<feature type="compositionally biased region" description="Polar residues" evidence="1">
    <location>
        <begin position="775"/>
        <end position="787"/>
    </location>
</feature>
<dbReference type="GeneID" id="69002656"/>
<dbReference type="SUPFAM" id="SSF52009">
    <property type="entry name" value="Phosphohistidine domain"/>
    <property type="match status" value="1"/>
</dbReference>
<evidence type="ECO:0000259" key="2">
    <source>
        <dbReference type="Pfam" id="PF00391"/>
    </source>
</evidence>
<proteinExistence type="predicted"/>
<dbReference type="RefSeq" id="WP_084903946.1">
    <property type="nucleotide sequence ID" value="NZ_CP020737.1"/>
</dbReference>
<evidence type="ECO:0000313" key="5">
    <source>
        <dbReference type="Proteomes" id="UP000217994"/>
    </source>
</evidence>
<evidence type="ECO:0000256" key="1">
    <source>
        <dbReference type="SAM" id="MobiDB-lite"/>
    </source>
</evidence>
<dbReference type="PANTHER" id="PTHR43615">
    <property type="entry name" value="PHOSPHOENOLPYRUVATE SYNTHASE-RELATED"/>
    <property type="match status" value="1"/>
</dbReference>
<protein>
    <recommendedName>
        <fullName evidence="6">Phosphoenolpyruvate synthase</fullName>
    </recommendedName>
</protein>
<organism evidence="4 5">
    <name type="scientific">Burkholderia ubonensis subsp. mesacidophila</name>
    <dbReference type="NCBI Taxonomy" id="265293"/>
    <lineage>
        <taxon>Bacteria</taxon>
        <taxon>Pseudomonadati</taxon>
        <taxon>Pseudomonadota</taxon>
        <taxon>Betaproteobacteria</taxon>
        <taxon>Burkholderiales</taxon>
        <taxon>Burkholderiaceae</taxon>
        <taxon>Burkholderia</taxon>
        <taxon>Burkholderia cepacia complex</taxon>
    </lineage>
</organism>
<dbReference type="EMBL" id="MTZU01000128">
    <property type="protein sequence ID" value="PCE21660.1"/>
    <property type="molecule type" value="Genomic_DNA"/>
</dbReference>
<evidence type="ECO:0000259" key="3">
    <source>
        <dbReference type="Pfam" id="PF01326"/>
    </source>
</evidence>
<comment type="caution">
    <text evidence="4">The sequence shown here is derived from an EMBL/GenBank/DDBJ whole genome shotgun (WGS) entry which is preliminary data.</text>
</comment>
<evidence type="ECO:0000313" key="4">
    <source>
        <dbReference type="EMBL" id="PCE21660.1"/>
    </source>
</evidence>
<dbReference type="InterPro" id="IPR013815">
    <property type="entry name" value="ATP_grasp_subdomain_1"/>
</dbReference>
<dbReference type="InterPro" id="IPR036637">
    <property type="entry name" value="Phosphohistidine_dom_sf"/>
</dbReference>
<feature type="region of interest" description="Disordered" evidence="1">
    <location>
        <begin position="772"/>
        <end position="801"/>
    </location>
</feature>
<dbReference type="Proteomes" id="UP000217994">
    <property type="component" value="Unassembled WGS sequence"/>
</dbReference>
<dbReference type="SUPFAM" id="SSF56059">
    <property type="entry name" value="Glutathione synthetase ATP-binding domain-like"/>
    <property type="match status" value="1"/>
</dbReference>
<gene>
    <name evidence="4" type="ORF">BZL54_34565</name>
</gene>
<feature type="domain" description="PEP-utilising enzyme mobile" evidence="2">
    <location>
        <begin position="838"/>
        <end position="906"/>
    </location>
</feature>
<dbReference type="GO" id="GO:0016301">
    <property type="term" value="F:kinase activity"/>
    <property type="evidence" value="ECO:0007669"/>
    <property type="project" value="InterPro"/>
</dbReference>
<dbReference type="Gene3D" id="3.50.30.10">
    <property type="entry name" value="Phosphohistidine domain"/>
    <property type="match status" value="1"/>
</dbReference>
<dbReference type="Gene3D" id="3.30.470.20">
    <property type="entry name" value="ATP-grasp fold, B domain"/>
    <property type="match status" value="1"/>
</dbReference>
<name>A0A2A4EMP4_9BURK</name>
<dbReference type="Pfam" id="PF01326">
    <property type="entry name" value="PPDK_N"/>
    <property type="match status" value="1"/>
</dbReference>
<sequence length="918" mass="100492">MTILLPETQCLDPREVGFKFSRQAELRAAGFPVPRFHCVPVSVFDSTVGAVLGGLPRPSLADGDLAPLKRWSLDIRARLEAVTFPAELAGELVTVFERIATDDKLVAVRACVVADDGGPGEDSADDPFAGLSDSFLYVPLGGLVTSVMKCWASAFNVEMMLYRHTRGLDPAGARVAVGIQTMILGARSFVAFTRDPRDASERCVIAAAYGIGEGVVQEKADIDHFFVEPHSGAVASQLVPKQRMVGLDRRSGAIAALDVPPDLVDQPVLSDEAARSVAGLAARVEQHFGVPQDIEGTISADGAMHLLQARPIALATRDRSDYPRPGPSAPVDMIWSNSNITESFPGVTSALTFSLAANYYDVFLTDGYRRWGVPRRILQQNAHHLSNMIGQFDGRIYCCMSVWYHLHGHVPIFWMMRKTWERSFFGVEPDSVATAPATRRASVLSRTAGACRDYLGIASRLIAHPLLISRFLKQWRAFVHAHRDLDGLDASALIAVYRRMWAIVAAQWGVTLVNGFFLVSLTGWVRALIQRWTPSASPGLLNGLLCGGTENRSVAALRSTLALSEQVRAHPELLRAFLGPAPESAIWRDLKAGRYGQVLADAADRHLREFGDRNLSDLKLEALTPRQQPWRLIGQLRPFVRQQLTVESSRRIEAQARRDAESELRDHCRSWGKRVVLRSLVKAMRWFMRMREDTRFCRSELFGISREVFIRLGMALADAGLLDRPDDVFDLSVDEVLGAFSAGGTVPDSALRVLAEERAAIRRSQALLPDPPTTIRRSSAGLRTSTMRRGREDAHGNAAAAASTDVRLQGIPSSSGVVRGRARVVLDPATIEPSSVHDQILVAKETDPGWLFLMLAAKGLIAERGTLLSHTAITGRVLGIPTVVSVTDATRRIADGSWIELDGATGTVRLLQQEEVTS</sequence>
<dbReference type="PANTHER" id="PTHR43615:SF1">
    <property type="entry name" value="PPDK_N DOMAIN-CONTAINING PROTEIN"/>
    <property type="match status" value="1"/>
</dbReference>
<dbReference type="AlphaFoldDB" id="A0A2A4EMP4"/>
<feature type="domain" description="Pyruvate phosphate dikinase AMP/ATP-binding" evidence="3">
    <location>
        <begin position="16"/>
        <end position="317"/>
    </location>
</feature>
<dbReference type="Pfam" id="PF00391">
    <property type="entry name" value="PEP-utilizers"/>
    <property type="match status" value="1"/>
</dbReference>